<evidence type="ECO:0000313" key="2">
    <source>
        <dbReference type="Proteomes" id="UP001156666"/>
    </source>
</evidence>
<dbReference type="Proteomes" id="UP001156666">
    <property type="component" value="Unassembled WGS sequence"/>
</dbReference>
<reference evidence="1" key="1">
    <citation type="journal article" date="2014" name="Int. J. Syst. Evol. Microbiol.">
        <title>Complete genome sequence of Corynebacterium casei LMG S-19264T (=DSM 44701T), isolated from a smear-ripened cheese.</title>
        <authorList>
            <consortium name="US DOE Joint Genome Institute (JGI-PGF)"/>
            <person name="Walter F."/>
            <person name="Albersmeier A."/>
            <person name="Kalinowski J."/>
            <person name="Ruckert C."/>
        </authorList>
    </citation>
    <scope>NUCLEOTIDE SEQUENCE</scope>
    <source>
        <strain evidence="1">NBRC 108769</strain>
    </source>
</reference>
<dbReference type="RefSeq" id="WP_235292471.1">
    <property type="nucleotide sequence ID" value="NZ_BSOH01000001.1"/>
</dbReference>
<organism evidence="1 2">
    <name type="scientific">Portibacter lacus</name>
    <dbReference type="NCBI Taxonomy" id="1099794"/>
    <lineage>
        <taxon>Bacteria</taxon>
        <taxon>Pseudomonadati</taxon>
        <taxon>Bacteroidota</taxon>
        <taxon>Saprospiria</taxon>
        <taxon>Saprospirales</taxon>
        <taxon>Haliscomenobacteraceae</taxon>
        <taxon>Portibacter</taxon>
    </lineage>
</organism>
<proteinExistence type="predicted"/>
<evidence type="ECO:0000313" key="1">
    <source>
        <dbReference type="EMBL" id="GLR15578.1"/>
    </source>
</evidence>
<dbReference type="EMBL" id="BSOH01000001">
    <property type="protein sequence ID" value="GLR15578.1"/>
    <property type="molecule type" value="Genomic_DNA"/>
</dbReference>
<keyword evidence="2" id="KW-1185">Reference proteome</keyword>
<gene>
    <name evidence="1" type="ORF">GCM10007940_01930</name>
</gene>
<name>A0AA37SJ05_9BACT</name>
<sequence>MKPQNLIYLVVLVLVSISEYAFCQISPVNAQFNFSPPSSVYLSDYTLPGSNKLQLMVNLNDENEDFLDVFLKVEIKGNGVILKSNPDYNYSPVTLNTGINMLSGSDIEQYLNPANMIITGLDPAEFIQTSILPEGMYTFCVTVVDFLRRDKELSMQSCNTATLLKNNPPTNISPQCGQPVVAGGVQNLQFQWQANHDNSIMAEYSLKIVEVLPGVSPNDAMLGANTPIVEGLTSTMNQILYGPDQPELEIGHTYAYRVDVEDMEGLTTFENDGIGEVCVFEYGYELGGTVDLIAPEVGGSMKGEGSTVFQWGGPSNARPGDPIYYRFKIVEVIEGQDPVEAMTNNGLVIDDVTDIAVNLSSYNYILEEDLGTEAKFAWQVEAYVDDQLIASSEVRPFGTRPFIDHFTAGGRRVEVLSVSNQDPENLAGRGSMQLIEGGAPTPVAFSGLNIGIYPSGNILEDGSMVSEIPGGLDIELESEDDLNAEFKATHVVLDTRELRLRGKVEWVFPLASTSTGGVAKVFSKTMDVDYNKFKIVDDVDFENQSFELLDPYGYVIELLESSKFIIRDDNVVVDMTGSVTLPDSYKTASGNKAVFPFENITDLEYFEGQDYSDVESFLIFEKDKVSLKPGSAIFDFSDAQSPSGGSSEDSWKGVYFPKFVIDFPLDFDASGQSLIDESFNRTFNNSDGSSKAWIDGNGITVNAASDENLEAKFNEFEGKYKKWKITLDEGSVDDSYISGFIKIPLLSDEEFAYTIPFSNDGLATGKLDEELDNYEVTMMAGDEQREMILTIHSATFGDQNKLNCSASLNWPFLNAHNGGPSDGLYSTRFDIFGDGNIGYDGANNMIPLNNTGTGRLGGSFHATVDSIGAGFADNSYFFVASLVVNLGNQLAGEKGVTRALFSTSKEVAEDIEIKGKELAGTITGKLGYLTGNIQIPDLSIVVPGIVSVKSQAVSFTTNDSIWGASFKGNIIVDVYKPKKFSISANVIVGHNPTSDIAFFYGELGAGQVDLKTFKNEDGSLANSTVDSYKDPSHFAKGVVTDTTKNDLYLKVGPIAFTSIRLKIFHNLEYTEDAKGAIVFQPVTAGNNSWGFGGGLGGQYENGKEFKMYLGGFGMTKNGNLETLAFDVKGTVMDDIDFNGSVLLMFAAQRYQVTAGVSFESPLCVETQIWVDVDIPRQKVVVDLGKRTQKINISQGGCVGIGGEGWFHIAIDEAKDSIGMELGLGFVARFEKKSDWYVLVPMILEARGVMNAKIGVGLFGNVSVEWMSGETVWYCRNIGVYLDAMASINVEINTPAGGDVIPIASVAIAGSAQLDIIPAPVTASGKLAGTVTILGVSASIEFAFSGLSLGAA</sequence>
<comment type="caution">
    <text evidence="1">The sequence shown here is derived from an EMBL/GenBank/DDBJ whole genome shotgun (WGS) entry which is preliminary data.</text>
</comment>
<reference evidence="1" key="2">
    <citation type="submission" date="2023-01" db="EMBL/GenBank/DDBJ databases">
        <title>Draft genome sequence of Portibacter lacus strain NBRC 108769.</title>
        <authorList>
            <person name="Sun Q."/>
            <person name="Mori K."/>
        </authorList>
    </citation>
    <scope>NUCLEOTIDE SEQUENCE</scope>
    <source>
        <strain evidence="1">NBRC 108769</strain>
    </source>
</reference>
<accession>A0AA37SJ05</accession>
<protein>
    <submittedName>
        <fullName evidence="1">Uncharacterized protein</fullName>
    </submittedName>
</protein>